<dbReference type="Proteomes" id="UP000272400">
    <property type="component" value="Unassembled WGS sequence"/>
</dbReference>
<reference evidence="2 3" key="1">
    <citation type="submission" date="2018-11" db="EMBL/GenBank/DDBJ databases">
        <title>Sequencing the genomes of 1000 actinobacteria strains.</title>
        <authorList>
            <person name="Klenk H.-P."/>
        </authorList>
    </citation>
    <scope>NUCLEOTIDE SEQUENCE [LARGE SCALE GENOMIC DNA]</scope>
    <source>
        <strain evidence="2 3">DSM 44254</strain>
    </source>
</reference>
<proteinExistence type="predicted"/>
<feature type="domain" description="Htaa" evidence="1">
    <location>
        <begin position="7"/>
        <end position="151"/>
    </location>
</feature>
<accession>A0A3N1CY54</accession>
<gene>
    <name evidence="2" type="ORF">EDD29_3204</name>
</gene>
<dbReference type="Pfam" id="PF04213">
    <property type="entry name" value="HtaA"/>
    <property type="match status" value="1"/>
</dbReference>
<name>A0A3N1CY54_9ACTN</name>
<dbReference type="InterPro" id="IPR007331">
    <property type="entry name" value="Htaa"/>
</dbReference>
<sequence length="162" mass="17093">MSTDGYTLTWGVKRSFREYVAEVDDGSETFGNGARRTASGEFAFPLADAADFDPATGLGTLRFAGSVVFRAYSGVLLVRVRDPWVVLGETGGCLTIMHPAYREATGVRAEIAVFDPPVRAAGGRRLAPTLTYDGVRAFGDVYGVGAPLDPALLTGVFAVAPV</sequence>
<evidence type="ECO:0000313" key="2">
    <source>
        <dbReference type="EMBL" id="ROO85658.1"/>
    </source>
</evidence>
<dbReference type="AlphaFoldDB" id="A0A3N1CY54"/>
<dbReference type="EMBL" id="RJKE01000001">
    <property type="protein sequence ID" value="ROO85658.1"/>
    <property type="molecule type" value="Genomic_DNA"/>
</dbReference>
<evidence type="ECO:0000313" key="3">
    <source>
        <dbReference type="Proteomes" id="UP000272400"/>
    </source>
</evidence>
<organism evidence="2 3">
    <name type="scientific">Actinocorallia herbida</name>
    <dbReference type="NCBI Taxonomy" id="58109"/>
    <lineage>
        <taxon>Bacteria</taxon>
        <taxon>Bacillati</taxon>
        <taxon>Actinomycetota</taxon>
        <taxon>Actinomycetes</taxon>
        <taxon>Streptosporangiales</taxon>
        <taxon>Thermomonosporaceae</taxon>
        <taxon>Actinocorallia</taxon>
    </lineage>
</organism>
<keyword evidence="3" id="KW-1185">Reference proteome</keyword>
<dbReference type="RefSeq" id="WP_123665142.1">
    <property type="nucleotide sequence ID" value="NZ_RJKE01000001.1"/>
</dbReference>
<evidence type="ECO:0000259" key="1">
    <source>
        <dbReference type="Pfam" id="PF04213"/>
    </source>
</evidence>
<comment type="caution">
    <text evidence="2">The sequence shown here is derived from an EMBL/GenBank/DDBJ whole genome shotgun (WGS) entry which is preliminary data.</text>
</comment>
<dbReference type="OrthoDB" id="7210788at2"/>
<protein>
    <submittedName>
        <fullName evidence="2">Htaa protein</fullName>
    </submittedName>
</protein>